<dbReference type="STRING" id="1802513.A3E46_02435"/>
<protein>
    <recommendedName>
        <fullName evidence="3">Nudix hydrolase domain-containing protein</fullName>
    </recommendedName>
</protein>
<comment type="caution">
    <text evidence="4">The sequence shown here is derived from an EMBL/GenBank/DDBJ whole genome shotgun (WGS) entry which is preliminary data.</text>
</comment>
<keyword evidence="1 2" id="KW-0378">Hydrolase</keyword>
<dbReference type="EMBL" id="MGGZ01000047">
    <property type="protein sequence ID" value="OGM55760.1"/>
    <property type="molecule type" value="Genomic_DNA"/>
</dbReference>
<dbReference type="SUPFAM" id="SSF55811">
    <property type="entry name" value="Nudix"/>
    <property type="match status" value="1"/>
</dbReference>
<evidence type="ECO:0000256" key="1">
    <source>
        <dbReference type="ARBA" id="ARBA00022801"/>
    </source>
</evidence>
<dbReference type="PROSITE" id="PS00893">
    <property type="entry name" value="NUDIX_BOX"/>
    <property type="match status" value="1"/>
</dbReference>
<gene>
    <name evidence="4" type="ORF">A3E46_02435</name>
</gene>
<dbReference type="GO" id="GO:0006167">
    <property type="term" value="P:AMP biosynthetic process"/>
    <property type="evidence" value="ECO:0007669"/>
    <property type="project" value="TreeGrafter"/>
</dbReference>
<evidence type="ECO:0000256" key="2">
    <source>
        <dbReference type="RuleBase" id="RU003476"/>
    </source>
</evidence>
<comment type="similarity">
    <text evidence="2">Belongs to the Nudix hydrolase family.</text>
</comment>
<organism evidence="4 5">
    <name type="scientific">Candidatus Woesebacteria bacterium RIFCSPHIGHO2_12_FULL_46_16</name>
    <dbReference type="NCBI Taxonomy" id="1802513"/>
    <lineage>
        <taxon>Bacteria</taxon>
        <taxon>Candidatus Woeseibacteriota</taxon>
    </lineage>
</organism>
<dbReference type="InterPro" id="IPR020084">
    <property type="entry name" value="NUDIX_hydrolase_CS"/>
</dbReference>
<dbReference type="AlphaFoldDB" id="A0A1F8AVU9"/>
<dbReference type="PANTHER" id="PTHR21340">
    <property type="entry name" value="DIADENOSINE 5,5-P1,P4-TETRAPHOSPHATE PYROPHOSPHOHYDROLASE MUTT"/>
    <property type="match status" value="1"/>
</dbReference>
<evidence type="ECO:0000313" key="5">
    <source>
        <dbReference type="Proteomes" id="UP000178313"/>
    </source>
</evidence>
<reference evidence="4 5" key="1">
    <citation type="journal article" date="2016" name="Nat. Commun.">
        <title>Thousands of microbial genomes shed light on interconnected biogeochemical processes in an aquifer system.</title>
        <authorList>
            <person name="Anantharaman K."/>
            <person name="Brown C.T."/>
            <person name="Hug L.A."/>
            <person name="Sharon I."/>
            <person name="Castelle C.J."/>
            <person name="Probst A.J."/>
            <person name="Thomas B.C."/>
            <person name="Singh A."/>
            <person name="Wilkins M.J."/>
            <person name="Karaoz U."/>
            <person name="Brodie E.L."/>
            <person name="Williams K.H."/>
            <person name="Hubbard S.S."/>
            <person name="Banfield J.F."/>
        </authorList>
    </citation>
    <scope>NUCLEOTIDE SEQUENCE [LARGE SCALE GENOMIC DNA]</scope>
</reference>
<name>A0A1F8AVU9_9BACT</name>
<dbReference type="PRINTS" id="PR00502">
    <property type="entry name" value="NUDIXFAMILY"/>
</dbReference>
<evidence type="ECO:0000259" key="3">
    <source>
        <dbReference type="PROSITE" id="PS51462"/>
    </source>
</evidence>
<dbReference type="Pfam" id="PF00293">
    <property type="entry name" value="NUDIX"/>
    <property type="match status" value="1"/>
</dbReference>
<dbReference type="Proteomes" id="UP000178313">
    <property type="component" value="Unassembled WGS sequence"/>
</dbReference>
<dbReference type="GO" id="GO:0004081">
    <property type="term" value="F:bis(5'-nucleosyl)-tetraphosphatase (asymmetrical) activity"/>
    <property type="evidence" value="ECO:0007669"/>
    <property type="project" value="TreeGrafter"/>
</dbReference>
<dbReference type="PROSITE" id="PS51462">
    <property type="entry name" value="NUDIX"/>
    <property type="match status" value="1"/>
</dbReference>
<sequence>MGEGKTKEGLRREFSAGGIVFKDNDNSWLIIKPAGTDRWQLPKGLIDEGESSRAAALREVEEEGGIKAQIVSKIGDQRYIYYWEGKKVFKTVVYFLMKYLSEAENGHDHEVDEATFLPFAEALKRLTFEKDKEFLKKGKELFKQGIQENLI</sequence>
<proteinExistence type="inferred from homology"/>
<dbReference type="InterPro" id="IPR020476">
    <property type="entry name" value="Nudix_hydrolase"/>
</dbReference>
<dbReference type="InterPro" id="IPR000086">
    <property type="entry name" value="NUDIX_hydrolase_dom"/>
</dbReference>
<dbReference type="InterPro" id="IPR015797">
    <property type="entry name" value="NUDIX_hydrolase-like_dom_sf"/>
</dbReference>
<dbReference type="InterPro" id="IPR051325">
    <property type="entry name" value="Nudix_hydrolase_domain"/>
</dbReference>
<accession>A0A1F8AVU9</accession>
<dbReference type="GO" id="GO:0006754">
    <property type="term" value="P:ATP biosynthetic process"/>
    <property type="evidence" value="ECO:0007669"/>
    <property type="project" value="TreeGrafter"/>
</dbReference>
<evidence type="ECO:0000313" key="4">
    <source>
        <dbReference type="EMBL" id="OGM55760.1"/>
    </source>
</evidence>
<dbReference type="CDD" id="cd03673">
    <property type="entry name" value="NUDIX_Ap6A_hydrolase"/>
    <property type="match status" value="1"/>
</dbReference>
<dbReference type="PANTHER" id="PTHR21340:SF0">
    <property type="entry name" value="BIS(5'-NUCLEOSYL)-TETRAPHOSPHATASE [ASYMMETRICAL]"/>
    <property type="match status" value="1"/>
</dbReference>
<feature type="domain" description="Nudix hydrolase" evidence="3">
    <location>
        <begin position="11"/>
        <end position="139"/>
    </location>
</feature>
<dbReference type="Gene3D" id="3.90.79.10">
    <property type="entry name" value="Nucleoside Triphosphate Pyrophosphohydrolase"/>
    <property type="match status" value="1"/>
</dbReference>